<dbReference type="InterPro" id="IPR046848">
    <property type="entry name" value="E_motif"/>
</dbReference>
<evidence type="ECO:0000256" key="2">
    <source>
        <dbReference type="ARBA" id="ARBA00061659"/>
    </source>
</evidence>
<evidence type="ECO:0000313" key="5">
    <source>
        <dbReference type="Proteomes" id="UP000826271"/>
    </source>
</evidence>
<feature type="repeat" description="PPR" evidence="3">
    <location>
        <begin position="530"/>
        <end position="560"/>
    </location>
</feature>
<feature type="repeat" description="PPR" evidence="3">
    <location>
        <begin position="355"/>
        <end position="385"/>
    </location>
</feature>
<dbReference type="PANTHER" id="PTHR47926:SF389">
    <property type="entry name" value="PENTATRICOPEPTIDE PROTEIN-RELATED"/>
    <property type="match status" value="1"/>
</dbReference>
<dbReference type="Pfam" id="PF01535">
    <property type="entry name" value="PPR"/>
    <property type="match status" value="4"/>
</dbReference>
<reference evidence="4" key="1">
    <citation type="submission" date="2019-10" db="EMBL/GenBank/DDBJ databases">
        <authorList>
            <person name="Zhang R."/>
            <person name="Pan Y."/>
            <person name="Wang J."/>
            <person name="Ma R."/>
            <person name="Yu S."/>
        </authorList>
    </citation>
    <scope>NUCLEOTIDE SEQUENCE</scope>
    <source>
        <strain evidence="4">LA-IB0</strain>
        <tissue evidence="4">Leaf</tissue>
    </source>
</reference>
<dbReference type="EMBL" id="WHWC01000008">
    <property type="protein sequence ID" value="KAG8378417.1"/>
    <property type="molecule type" value="Genomic_DNA"/>
</dbReference>
<feature type="repeat" description="PPR" evidence="3">
    <location>
        <begin position="120"/>
        <end position="154"/>
    </location>
</feature>
<dbReference type="GO" id="GO:0003723">
    <property type="term" value="F:RNA binding"/>
    <property type="evidence" value="ECO:0007669"/>
    <property type="project" value="InterPro"/>
</dbReference>
<dbReference type="PROSITE" id="PS51375">
    <property type="entry name" value="PPR"/>
    <property type="match status" value="7"/>
</dbReference>
<feature type="repeat" description="PPR" evidence="3">
    <location>
        <begin position="256"/>
        <end position="290"/>
    </location>
</feature>
<accession>A0AAV6XCR4</accession>
<feature type="repeat" description="PPR" evidence="3">
    <location>
        <begin position="221"/>
        <end position="255"/>
    </location>
</feature>
<dbReference type="Proteomes" id="UP000826271">
    <property type="component" value="Unassembled WGS sequence"/>
</dbReference>
<keyword evidence="5" id="KW-1185">Reference proteome</keyword>
<gene>
    <name evidence="4" type="ORF">BUALT_Bualt08G0135200</name>
</gene>
<dbReference type="GO" id="GO:0009451">
    <property type="term" value="P:RNA modification"/>
    <property type="evidence" value="ECO:0007669"/>
    <property type="project" value="InterPro"/>
</dbReference>
<dbReference type="InterPro" id="IPR046960">
    <property type="entry name" value="PPR_At4g14850-like_plant"/>
</dbReference>
<protein>
    <recommendedName>
        <fullName evidence="6">Pentatricopeptide repeat-containing protein At1g17630</fullName>
    </recommendedName>
</protein>
<comment type="similarity">
    <text evidence="2">Belongs to the PPR family. PCMP-E subfamily.</text>
</comment>
<evidence type="ECO:0008006" key="6">
    <source>
        <dbReference type="Google" id="ProtNLM"/>
    </source>
</evidence>
<evidence type="ECO:0000313" key="4">
    <source>
        <dbReference type="EMBL" id="KAG8378417.1"/>
    </source>
</evidence>
<dbReference type="InterPro" id="IPR002885">
    <property type="entry name" value="PPR_rpt"/>
</dbReference>
<dbReference type="InterPro" id="IPR011990">
    <property type="entry name" value="TPR-like_helical_dom_sf"/>
</dbReference>
<keyword evidence="1" id="KW-0677">Repeat</keyword>
<feature type="repeat" description="PPR" evidence="3">
    <location>
        <begin position="394"/>
        <end position="428"/>
    </location>
</feature>
<dbReference type="NCBIfam" id="TIGR00756">
    <property type="entry name" value="PPR"/>
    <property type="match status" value="6"/>
</dbReference>
<dbReference type="AlphaFoldDB" id="A0AAV6XCR4"/>
<dbReference type="Pfam" id="PF13041">
    <property type="entry name" value="PPR_2"/>
    <property type="match status" value="3"/>
</dbReference>
<dbReference type="Gene3D" id="1.25.40.10">
    <property type="entry name" value="Tetratricopeptide repeat domain"/>
    <property type="match status" value="4"/>
</dbReference>
<organism evidence="4 5">
    <name type="scientific">Buddleja alternifolia</name>
    <dbReference type="NCBI Taxonomy" id="168488"/>
    <lineage>
        <taxon>Eukaryota</taxon>
        <taxon>Viridiplantae</taxon>
        <taxon>Streptophyta</taxon>
        <taxon>Embryophyta</taxon>
        <taxon>Tracheophyta</taxon>
        <taxon>Spermatophyta</taxon>
        <taxon>Magnoliopsida</taxon>
        <taxon>eudicotyledons</taxon>
        <taxon>Gunneridae</taxon>
        <taxon>Pentapetalae</taxon>
        <taxon>asterids</taxon>
        <taxon>lamiids</taxon>
        <taxon>Lamiales</taxon>
        <taxon>Scrophulariaceae</taxon>
        <taxon>Buddlejeae</taxon>
        <taxon>Buddleja</taxon>
    </lineage>
</organism>
<feature type="repeat" description="PPR" evidence="3">
    <location>
        <begin position="495"/>
        <end position="529"/>
    </location>
</feature>
<proteinExistence type="inferred from homology"/>
<evidence type="ECO:0000256" key="3">
    <source>
        <dbReference type="PROSITE-ProRule" id="PRU00708"/>
    </source>
</evidence>
<dbReference type="FunFam" id="1.25.40.10:FF:000031">
    <property type="entry name" value="Pentatricopeptide repeat-containing protein mitochondrial"/>
    <property type="match status" value="1"/>
</dbReference>
<dbReference type="FunFam" id="1.25.40.10:FF:000393">
    <property type="entry name" value="Pentatricopeptide repeat-containing protein At1g20230"/>
    <property type="match status" value="2"/>
</dbReference>
<sequence length="723" mass="81155">MILLPLQFFPTLSKFITKYASFHAHRHPHFTKSLYFREIHTQSNNGPIDFFDHLLQQCITITESCNLEQPVKQIHAQIILTSSLFSAFLSARLISVYSKLSLVNDAHKVFDTCPKSCYFSSLFWNSMLRANVSYSRYDNAVELYLRMRELGVQPDGFGFPLIIRACAMRGDIELCKIVHCHVVQMGVSSNVHVGNELLGMYGEIGWTGVALKVFDTMPWRSRVSWNIMMSNFAKNLDCNSAFEMLCRMENEGWEPNSVTWTSLISSFARCGRVDKTWEFYVLMREKGIDAAAESVAVVISVCTGMPIKGEIVHGYVIKAGFEKYLFVRNALISMYGRNDAVEKAEYLFSQIESKSIVSCNALISAYAQSGLCDEAFSLFLRLDNSDKNFMARPNVVSWTAVINGFAASGRHKETLELFRRMQFAQVLANAVTIASVLSVCAELSALPLGTEIHAHAIRNLLNSDMLVTNGLINMYMKCGSMRTGHSIFEGTACRDINSWNIMITGYGMHGFGNRALRIFYEMVNAGVKPDKVTFVAVLSACSHSGLVSEGREIFHQMTREFQIQPRVEHFSCMVDLFGRAGLLVEASEILKSMPMEPNEPVWGALLNSCKMHKNTDVAEETAAEIFNFDSEVTGSYMLLSNLYAASGRWDDSAKVRSLARTRGLQKISGKSWIEVKKKFYSFSAGKALNLETEELHGVLKDLNLQMAMESYVLEGMFGQDKDG</sequence>
<comment type="caution">
    <text evidence="4">The sequence shown here is derived from an EMBL/GenBank/DDBJ whole genome shotgun (WGS) entry which is preliminary data.</text>
</comment>
<dbReference type="Pfam" id="PF20431">
    <property type="entry name" value="E_motif"/>
    <property type="match status" value="1"/>
</dbReference>
<dbReference type="PANTHER" id="PTHR47926">
    <property type="entry name" value="PENTATRICOPEPTIDE REPEAT-CONTAINING PROTEIN"/>
    <property type="match status" value="1"/>
</dbReference>
<dbReference type="FunFam" id="1.25.40.10:FF:000280">
    <property type="entry name" value="Pentatricopeptide repeat-containing protein"/>
    <property type="match status" value="1"/>
</dbReference>
<evidence type="ECO:0000256" key="1">
    <source>
        <dbReference type="ARBA" id="ARBA00022737"/>
    </source>
</evidence>
<name>A0AAV6XCR4_9LAMI</name>